<gene>
    <name evidence="6" type="ORF">PMACD_LOCUS8940</name>
</gene>
<evidence type="ECO:0000256" key="2">
    <source>
        <dbReference type="ARBA" id="ARBA00009160"/>
    </source>
</evidence>
<evidence type="ECO:0000313" key="6">
    <source>
        <dbReference type="EMBL" id="CAF4873127.1"/>
    </source>
</evidence>
<comment type="similarity">
    <text evidence="2">Belongs to the FUN14 family.</text>
</comment>
<proteinExistence type="inferred from homology"/>
<evidence type="ECO:0000256" key="5">
    <source>
        <dbReference type="ARBA" id="ARBA00023136"/>
    </source>
</evidence>
<keyword evidence="7" id="KW-1185">Reference proteome</keyword>
<dbReference type="Proteomes" id="UP000663880">
    <property type="component" value="Unassembled WGS sequence"/>
</dbReference>
<evidence type="ECO:0000256" key="4">
    <source>
        <dbReference type="ARBA" id="ARBA00022989"/>
    </source>
</evidence>
<dbReference type="AlphaFoldDB" id="A0A821TN14"/>
<dbReference type="GO" id="GO:0000422">
    <property type="term" value="P:autophagy of mitochondrion"/>
    <property type="evidence" value="ECO:0007669"/>
    <property type="project" value="TreeGrafter"/>
</dbReference>
<dbReference type="PANTHER" id="PTHR21346">
    <property type="entry name" value="FUN14 DOMAIN CONTAINING"/>
    <property type="match status" value="1"/>
</dbReference>
<organism evidence="6 7">
    <name type="scientific">Pieris macdunnoughi</name>
    <dbReference type="NCBI Taxonomy" id="345717"/>
    <lineage>
        <taxon>Eukaryota</taxon>
        <taxon>Metazoa</taxon>
        <taxon>Ecdysozoa</taxon>
        <taxon>Arthropoda</taxon>
        <taxon>Hexapoda</taxon>
        <taxon>Insecta</taxon>
        <taxon>Pterygota</taxon>
        <taxon>Neoptera</taxon>
        <taxon>Endopterygota</taxon>
        <taxon>Lepidoptera</taxon>
        <taxon>Glossata</taxon>
        <taxon>Ditrysia</taxon>
        <taxon>Papilionoidea</taxon>
        <taxon>Pieridae</taxon>
        <taxon>Pierinae</taxon>
        <taxon>Pieris</taxon>
    </lineage>
</organism>
<comment type="caution">
    <text evidence="6">The sequence shown here is derived from an EMBL/GenBank/DDBJ whole genome shotgun (WGS) entry which is preliminary data.</text>
</comment>
<dbReference type="Pfam" id="PF04930">
    <property type="entry name" value="FUN14"/>
    <property type="match status" value="1"/>
</dbReference>
<protein>
    <recommendedName>
        <fullName evidence="8">FUN14 domain-containing protein 1</fullName>
    </recommendedName>
</protein>
<keyword evidence="4" id="KW-1133">Transmembrane helix</keyword>
<name>A0A821TN14_9NEOP</name>
<dbReference type="GO" id="GO:0005741">
    <property type="term" value="C:mitochondrial outer membrane"/>
    <property type="evidence" value="ECO:0007669"/>
    <property type="project" value="UniProtKB-SubCell"/>
</dbReference>
<comment type="subcellular location">
    <subcellularLocation>
        <location evidence="1">Mitochondrion outer membrane</location>
        <topology evidence="1">Multi-pass membrane protein</topology>
    </subcellularLocation>
</comment>
<dbReference type="PANTHER" id="PTHR21346:SF0">
    <property type="entry name" value="RE45833P"/>
    <property type="match status" value="1"/>
</dbReference>
<dbReference type="OrthoDB" id="163794at2759"/>
<sequence>MAKPIPADFDLRHLSRDVKPEDSYFEKTLNNFSKGNGKDLVLGTISGWITGVGVIKVGKTAAVGLGGSILLLHFATELGYLCVNWEKVREAMSYSQELMDAVLRFVRKNSCFSVGFVGGFFFGVGST</sequence>
<evidence type="ECO:0000313" key="7">
    <source>
        <dbReference type="Proteomes" id="UP000663880"/>
    </source>
</evidence>
<keyword evidence="5" id="KW-0472">Membrane</keyword>
<evidence type="ECO:0000256" key="3">
    <source>
        <dbReference type="ARBA" id="ARBA00022692"/>
    </source>
</evidence>
<evidence type="ECO:0008006" key="8">
    <source>
        <dbReference type="Google" id="ProtNLM"/>
    </source>
</evidence>
<dbReference type="EMBL" id="CAJOBZ010000024">
    <property type="protein sequence ID" value="CAF4873127.1"/>
    <property type="molecule type" value="Genomic_DNA"/>
</dbReference>
<evidence type="ECO:0000256" key="1">
    <source>
        <dbReference type="ARBA" id="ARBA00004374"/>
    </source>
</evidence>
<keyword evidence="3" id="KW-0812">Transmembrane</keyword>
<dbReference type="InterPro" id="IPR007014">
    <property type="entry name" value="FUN14"/>
</dbReference>
<accession>A0A821TN14</accession>
<reference evidence="6" key="1">
    <citation type="submission" date="2021-02" db="EMBL/GenBank/DDBJ databases">
        <authorList>
            <person name="Steward A R."/>
        </authorList>
    </citation>
    <scope>NUCLEOTIDE SEQUENCE</scope>
</reference>